<reference evidence="1 2" key="1">
    <citation type="submission" date="2019-07" db="EMBL/GenBank/DDBJ databases">
        <title>WGS assembly of Gossypium tomentosum.</title>
        <authorList>
            <person name="Chen Z.J."/>
            <person name="Sreedasyam A."/>
            <person name="Ando A."/>
            <person name="Song Q."/>
            <person name="De L."/>
            <person name="Hulse-Kemp A."/>
            <person name="Ding M."/>
            <person name="Ye W."/>
            <person name="Kirkbride R."/>
            <person name="Jenkins J."/>
            <person name="Plott C."/>
            <person name="Lovell J."/>
            <person name="Lin Y.-M."/>
            <person name="Vaughn R."/>
            <person name="Liu B."/>
            <person name="Li W."/>
            <person name="Simpson S."/>
            <person name="Scheffler B."/>
            <person name="Saski C."/>
            <person name="Grover C."/>
            <person name="Hu G."/>
            <person name="Conover J."/>
            <person name="Carlson J."/>
            <person name="Shu S."/>
            <person name="Boston L."/>
            <person name="Williams M."/>
            <person name="Peterson D."/>
            <person name="Mcgee K."/>
            <person name="Jones D."/>
            <person name="Wendel J."/>
            <person name="Stelly D."/>
            <person name="Grimwood J."/>
            <person name="Schmutz J."/>
        </authorList>
    </citation>
    <scope>NUCLEOTIDE SEQUENCE [LARGE SCALE GENOMIC DNA]</scope>
    <source>
        <strain evidence="1">7179.01</strain>
    </source>
</reference>
<dbReference type="EMBL" id="CM017613">
    <property type="protein sequence ID" value="TYI32333.1"/>
    <property type="molecule type" value="Genomic_DNA"/>
</dbReference>
<dbReference type="Proteomes" id="UP000322667">
    <property type="component" value="Chromosome A04"/>
</dbReference>
<evidence type="ECO:0000313" key="2">
    <source>
        <dbReference type="Proteomes" id="UP000322667"/>
    </source>
</evidence>
<sequence>MGSSGVLRVHAASDNRCYANRVLSALFLNESTDRTLVAYSIARKKGRTLRLFVPHRGHWPNPQGFDDLQIGERTPERTQTVNRRCQTSFRGVWSGNDRDVVAEHAWGGQWFGSSMLGG</sequence>
<name>A0A5D2QVW5_GOSTO</name>
<accession>A0A5D2QVW5</accession>
<proteinExistence type="predicted"/>
<keyword evidence="2" id="KW-1185">Reference proteome</keyword>
<dbReference type="AlphaFoldDB" id="A0A5D2QVW5"/>
<evidence type="ECO:0000313" key="1">
    <source>
        <dbReference type="EMBL" id="TYI32333.1"/>
    </source>
</evidence>
<organism evidence="1 2">
    <name type="scientific">Gossypium tomentosum</name>
    <name type="common">Hawaiian cotton</name>
    <name type="synonym">Gossypium sandvicense</name>
    <dbReference type="NCBI Taxonomy" id="34277"/>
    <lineage>
        <taxon>Eukaryota</taxon>
        <taxon>Viridiplantae</taxon>
        <taxon>Streptophyta</taxon>
        <taxon>Embryophyta</taxon>
        <taxon>Tracheophyta</taxon>
        <taxon>Spermatophyta</taxon>
        <taxon>Magnoliopsida</taxon>
        <taxon>eudicotyledons</taxon>
        <taxon>Gunneridae</taxon>
        <taxon>Pentapetalae</taxon>
        <taxon>rosids</taxon>
        <taxon>malvids</taxon>
        <taxon>Malvales</taxon>
        <taxon>Malvaceae</taxon>
        <taxon>Malvoideae</taxon>
        <taxon>Gossypium</taxon>
    </lineage>
</organism>
<protein>
    <submittedName>
        <fullName evidence="1">Uncharacterized protein</fullName>
    </submittedName>
</protein>
<gene>
    <name evidence="1" type="ORF">ES332_A04G052600v1</name>
</gene>